<keyword evidence="4 7" id="KW-1133">Transmembrane helix</keyword>
<evidence type="ECO:0000256" key="6">
    <source>
        <dbReference type="RuleBase" id="RU000471"/>
    </source>
</evidence>
<comment type="similarity">
    <text evidence="2 6">Belongs to the complex I subunit 1 family.</text>
</comment>
<organism evidence="8 9">
    <name type="scientific">Basidiobolus ranarum</name>
    <dbReference type="NCBI Taxonomy" id="34480"/>
    <lineage>
        <taxon>Eukaryota</taxon>
        <taxon>Fungi</taxon>
        <taxon>Fungi incertae sedis</taxon>
        <taxon>Zoopagomycota</taxon>
        <taxon>Entomophthoromycotina</taxon>
        <taxon>Basidiobolomycetes</taxon>
        <taxon>Basidiobolales</taxon>
        <taxon>Basidiobolaceae</taxon>
        <taxon>Basidiobolus</taxon>
    </lineage>
</organism>
<comment type="caution">
    <text evidence="8">The sequence shown here is derived from an EMBL/GenBank/DDBJ whole genome shotgun (WGS) entry which is preliminary data.</text>
</comment>
<dbReference type="PROSITE" id="PS00668">
    <property type="entry name" value="COMPLEX1_ND1_2"/>
    <property type="match status" value="1"/>
</dbReference>
<dbReference type="InterPro" id="IPR001694">
    <property type="entry name" value="NADH_UbQ_OxRdtase_su1/FPO"/>
</dbReference>
<sequence>MGSMQRRLGPNKVGLFGILQPLADGLKLFLKETIIVSHGNRAIFLGAPILSLTLSILGWAVIPYSKGLALSDMNNGILYLLAISSLGVYGIIFAGWSANSKYAFLGSLRSTAQMIAYEINFGLIILPIVIIAGTLNLSSIIESQKAIWFLFPLLPLALIFFISALAETNRAPFDLPEAESELVSGFNTEHSSLSFALFFLAEYGSMILISTFTIILFFGGYLVPLASLPISTTFASAGEVGPAWLYPELGGALNWVKTTISWIQPLVLGLKVSFVLFCFIWVRACYPRL</sequence>
<feature type="transmembrane region" description="Helical" evidence="7">
    <location>
        <begin position="76"/>
        <end position="95"/>
    </location>
</feature>
<evidence type="ECO:0000256" key="2">
    <source>
        <dbReference type="ARBA" id="ARBA00010535"/>
    </source>
</evidence>
<evidence type="ECO:0000256" key="3">
    <source>
        <dbReference type="ARBA" id="ARBA00022692"/>
    </source>
</evidence>
<evidence type="ECO:0000256" key="1">
    <source>
        <dbReference type="ARBA" id="ARBA00004141"/>
    </source>
</evidence>
<dbReference type="PROSITE" id="PS00667">
    <property type="entry name" value="COMPLEX1_ND1_1"/>
    <property type="match status" value="1"/>
</dbReference>
<dbReference type="InterPro" id="IPR018086">
    <property type="entry name" value="NADH_UbQ_OxRdtase_su1_CS"/>
</dbReference>
<protein>
    <recommendedName>
        <fullName evidence="10">NADH-ubiquinone oxidoreductase chain 1</fullName>
    </recommendedName>
</protein>
<comment type="subcellular location">
    <subcellularLocation>
        <location evidence="1">Membrane</location>
        <topology evidence="1">Multi-pass membrane protein</topology>
    </subcellularLocation>
    <subcellularLocation>
        <location evidence="6">Mitochondrion inner membrane</location>
        <topology evidence="6">Multi-pass membrane protein</topology>
    </subcellularLocation>
</comment>
<dbReference type="EMBL" id="JASJQH010012122">
    <property type="protein sequence ID" value="KAK9661767.1"/>
    <property type="molecule type" value="Genomic_DNA"/>
</dbReference>
<feature type="transmembrane region" description="Helical" evidence="7">
    <location>
        <begin position="115"/>
        <end position="135"/>
    </location>
</feature>
<gene>
    <name evidence="8" type="ORF">K7432_018179</name>
</gene>
<dbReference type="Pfam" id="PF00146">
    <property type="entry name" value="NADHdh"/>
    <property type="match status" value="1"/>
</dbReference>
<evidence type="ECO:0000256" key="5">
    <source>
        <dbReference type="ARBA" id="ARBA00023136"/>
    </source>
</evidence>
<evidence type="ECO:0000313" key="8">
    <source>
        <dbReference type="EMBL" id="KAK9661767.1"/>
    </source>
</evidence>
<dbReference type="PANTHER" id="PTHR11432">
    <property type="entry name" value="NADH DEHYDROGENASE SUBUNIT 1"/>
    <property type="match status" value="1"/>
</dbReference>
<evidence type="ECO:0000256" key="4">
    <source>
        <dbReference type="ARBA" id="ARBA00022989"/>
    </source>
</evidence>
<evidence type="ECO:0000256" key="7">
    <source>
        <dbReference type="SAM" id="Phobius"/>
    </source>
</evidence>
<reference evidence="8 9" key="1">
    <citation type="submission" date="2023-04" db="EMBL/GenBank/DDBJ databases">
        <title>Genome of Basidiobolus ranarum AG-B5.</title>
        <authorList>
            <person name="Stajich J.E."/>
            <person name="Carter-House D."/>
            <person name="Gryganskyi A."/>
        </authorList>
    </citation>
    <scope>NUCLEOTIDE SEQUENCE [LARGE SCALE GENOMIC DNA]</scope>
    <source>
        <strain evidence="8 9">AG-B5</strain>
    </source>
</reference>
<feature type="transmembrane region" description="Helical" evidence="7">
    <location>
        <begin position="195"/>
        <end position="218"/>
    </location>
</feature>
<evidence type="ECO:0008006" key="10">
    <source>
        <dbReference type="Google" id="ProtNLM"/>
    </source>
</evidence>
<proteinExistence type="inferred from homology"/>
<feature type="non-terminal residue" evidence="8">
    <location>
        <position position="289"/>
    </location>
</feature>
<feature type="transmembrane region" description="Helical" evidence="7">
    <location>
        <begin position="41"/>
        <end position="64"/>
    </location>
</feature>
<dbReference type="PANTHER" id="PTHR11432:SF3">
    <property type="entry name" value="NADH-UBIQUINONE OXIDOREDUCTASE CHAIN 1"/>
    <property type="match status" value="1"/>
</dbReference>
<feature type="transmembrane region" description="Helical" evidence="7">
    <location>
        <begin position="266"/>
        <end position="286"/>
    </location>
</feature>
<keyword evidence="3 6" id="KW-0812">Transmembrane</keyword>
<keyword evidence="6" id="KW-0520">NAD</keyword>
<keyword evidence="5 7" id="KW-0472">Membrane</keyword>
<name>A0ABR2VKN7_9FUNG</name>
<evidence type="ECO:0000313" key="9">
    <source>
        <dbReference type="Proteomes" id="UP001479436"/>
    </source>
</evidence>
<accession>A0ABR2VKN7</accession>
<feature type="transmembrane region" description="Helical" evidence="7">
    <location>
        <begin position="147"/>
        <end position="166"/>
    </location>
</feature>
<dbReference type="Proteomes" id="UP001479436">
    <property type="component" value="Unassembled WGS sequence"/>
</dbReference>
<keyword evidence="9" id="KW-1185">Reference proteome</keyword>